<dbReference type="InterPro" id="IPR008271">
    <property type="entry name" value="Ser/Thr_kinase_AS"/>
</dbReference>
<evidence type="ECO:0000256" key="12">
    <source>
        <dbReference type="ARBA" id="ARBA00022741"/>
    </source>
</evidence>
<dbReference type="Gene3D" id="3.30.200.20">
    <property type="entry name" value="Phosphorylase Kinase, domain 1"/>
    <property type="match status" value="1"/>
</dbReference>
<dbReference type="EMBL" id="JAQMWT010000531">
    <property type="protein sequence ID" value="KAJ8600049.1"/>
    <property type="molecule type" value="Genomic_DNA"/>
</dbReference>
<dbReference type="Gene3D" id="1.10.510.10">
    <property type="entry name" value="Transferase(Phosphotransferase) domain 1"/>
    <property type="match status" value="1"/>
</dbReference>
<evidence type="ECO:0000256" key="15">
    <source>
        <dbReference type="ARBA" id="ARBA00022842"/>
    </source>
</evidence>
<dbReference type="GO" id="GO:0005634">
    <property type="term" value="C:nucleus"/>
    <property type="evidence" value="ECO:0007669"/>
    <property type="project" value="UniProtKB-SubCell"/>
</dbReference>
<comment type="subcellular location">
    <subcellularLocation>
        <location evidence="3">Cell projection</location>
        <location evidence="3">Cilium</location>
    </subcellularLocation>
    <subcellularLocation>
        <location evidence="4">Cytoplasm</location>
        <location evidence="4">Cytoskeleton</location>
    </subcellularLocation>
    <subcellularLocation>
        <location evidence="2">Nucleus</location>
    </subcellularLocation>
</comment>
<dbReference type="Pfam" id="PF00069">
    <property type="entry name" value="Pkinase"/>
    <property type="match status" value="1"/>
</dbReference>
<dbReference type="InterPro" id="IPR011009">
    <property type="entry name" value="Kinase-like_dom_sf"/>
</dbReference>
<dbReference type="AlphaFoldDB" id="A0AAD7UAB4"/>
<reference evidence="24" key="1">
    <citation type="submission" date="2023-01" db="EMBL/GenBank/DDBJ databases">
        <title>Metagenome sequencing of chrysophaentin producing Chrysophaeum taylorii.</title>
        <authorList>
            <person name="Davison J."/>
            <person name="Bewley C."/>
        </authorList>
    </citation>
    <scope>NUCLEOTIDE SEQUENCE</scope>
    <source>
        <strain evidence="24">NIES-1699</strain>
    </source>
</reference>
<evidence type="ECO:0000313" key="25">
    <source>
        <dbReference type="Proteomes" id="UP001230188"/>
    </source>
</evidence>
<feature type="region of interest" description="Disordered" evidence="22">
    <location>
        <begin position="414"/>
        <end position="452"/>
    </location>
</feature>
<evidence type="ECO:0000256" key="5">
    <source>
        <dbReference type="ARBA" id="ARBA00006485"/>
    </source>
</evidence>
<protein>
    <recommendedName>
        <fullName evidence="6">non-specific serine/threonine protein kinase</fullName>
        <ecNumber evidence="6">2.7.11.1</ecNumber>
    </recommendedName>
</protein>
<keyword evidence="13" id="KW-0418">Kinase</keyword>
<comment type="similarity">
    <text evidence="5">Belongs to the protein kinase superfamily. CMGC Ser/Thr protein kinase family. CDC2/CDKX subfamily.</text>
</comment>
<evidence type="ECO:0000256" key="17">
    <source>
        <dbReference type="ARBA" id="ARBA00023242"/>
    </source>
</evidence>
<evidence type="ECO:0000256" key="4">
    <source>
        <dbReference type="ARBA" id="ARBA00004245"/>
    </source>
</evidence>
<evidence type="ECO:0000256" key="6">
    <source>
        <dbReference type="ARBA" id="ARBA00012513"/>
    </source>
</evidence>
<keyword evidence="15" id="KW-0460">Magnesium</keyword>
<dbReference type="InterPro" id="IPR017441">
    <property type="entry name" value="Protein_kinase_ATP_BS"/>
</dbReference>
<evidence type="ECO:0000256" key="11">
    <source>
        <dbReference type="ARBA" id="ARBA00022723"/>
    </source>
</evidence>
<dbReference type="GO" id="GO:0005524">
    <property type="term" value="F:ATP binding"/>
    <property type="evidence" value="ECO:0007669"/>
    <property type="project" value="UniProtKB-UniRule"/>
</dbReference>
<evidence type="ECO:0000256" key="1">
    <source>
        <dbReference type="ARBA" id="ARBA00001946"/>
    </source>
</evidence>
<comment type="caution">
    <text evidence="24">The sequence shown here is derived from an EMBL/GenBank/DDBJ whole genome shotgun (WGS) entry which is preliminary data.</text>
</comment>
<dbReference type="InterPro" id="IPR050117">
    <property type="entry name" value="MAPK"/>
</dbReference>
<evidence type="ECO:0000256" key="7">
    <source>
        <dbReference type="ARBA" id="ARBA00022490"/>
    </source>
</evidence>
<feature type="domain" description="Protein kinase" evidence="23">
    <location>
        <begin position="4"/>
        <end position="283"/>
    </location>
</feature>
<dbReference type="GO" id="GO:0046872">
    <property type="term" value="F:metal ion binding"/>
    <property type="evidence" value="ECO:0007669"/>
    <property type="project" value="UniProtKB-KW"/>
</dbReference>
<keyword evidence="25" id="KW-1185">Reference proteome</keyword>
<dbReference type="FunFam" id="1.10.510.10:FF:000104">
    <property type="entry name" value="serine/threonine-protein kinase MAK isoform X1"/>
    <property type="match status" value="1"/>
</dbReference>
<evidence type="ECO:0000256" key="13">
    <source>
        <dbReference type="ARBA" id="ARBA00022777"/>
    </source>
</evidence>
<name>A0AAD7UAB4_9STRA</name>
<dbReference type="Proteomes" id="UP001230188">
    <property type="component" value="Unassembled WGS sequence"/>
</dbReference>
<keyword evidence="10" id="KW-0808">Transferase</keyword>
<dbReference type="PROSITE" id="PS00107">
    <property type="entry name" value="PROTEIN_KINASE_ATP"/>
    <property type="match status" value="1"/>
</dbReference>
<feature type="region of interest" description="Disordered" evidence="22">
    <location>
        <begin position="516"/>
        <end position="538"/>
    </location>
</feature>
<comment type="catalytic activity">
    <reaction evidence="20">
        <text>L-seryl-[protein] + ATP = O-phospho-L-seryl-[protein] + ADP + H(+)</text>
        <dbReference type="Rhea" id="RHEA:17989"/>
        <dbReference type="Rhea" id="RHEA-COMP:9863"/>
        <dbReference type="Rhea" id="RHEA-COMP:11604"/>
        <dbReference type="ChEBI" id="CHEBI:15378"/>
        <dbReference type="ChEBI" id="CHEBI:29999"/>
        <dbReference type="ChEBI" id="CHEBI:30616"/>
        <dbReference type="ChEBI" id="CHEBI:83421"/>
        <dbReference type="ChEBI" id="CHEBI:456216"/>
        <dbReference type="EC" id="2.7.11.1"/>
    </reaction>
</comment>
<evidence type="ECO:0000256" key="8">
    <source>
        <dbReference type="ARBA" id="ARBA00022527"/>
    </source>
</evidence>
<comment type="cofactor">
    <cofactor evidence="1">
        <name>Mg(2+)</name>
        <dbReference type="ChEBI" id="CHEBI:18420"/>
    </cofactor>
</comment>
<dbReference type="FunFam" id="3.30.200.20:FF:000071">
    <property type="entry name" value="serine/threonine-protein kinase MAK isoform X1"/>
    <property type="match status" value="1"/>
</dbReference>
<evidence type="ECO:0000256" key="14">
    <source>
        <dbReference type="ARBA" id="ARBA00022840"/>
    </source>
</evidence>
<keyword evidence="7" id="KW-0963">Cytoplasm</keyword>
<evidence type="ECO:0000256" key="20">
    <source>
        <dbReference type="ARBA" id="ARBA00048679"/>
    </source>
</evidence>
<keyword evidence="18" id="KW-0966">Cell projection</keyword>
<feature type="compositionally biased region" description="Polar residues" evidence="22">
    <location>
        <begin position="422"/>
        <end position="435"/>
    </location>
</feature>
<comment type="catalytic activity">
    <reaction evidence="19">
        <text>L-threonyl-[protein] + ATP = O-phospho-L-threonyl-[protein] + ADP + H(+)</text>
        <dbReference type="Rhea" id="RHEA:46608"/>
        <dbReference type="Rhea" id="RHEA-COMP:11060"/>
        <dbReference type="Rhea" id="RHEA-COMP:11605"/>
        <dbReference type="ChEBI" id="CHEBI:15378"/>
        <dbReference type="ChEBI" id="CHEBI:30013"/>
        <dbReference type="ChEBI" id="CHEBI:30616"/>
        <dbReference type="ChEBI" id="CHEBI:61977"/>
        <dbReference type="ChEBI" id="CHEBI:456216"/>
        <dbReference type="EC" id="2.7.11.1"/>
    </reaction>
</comment>
<keyword evidence="16" id="KW-0206">Cytoskeleton</keyword>
<dbReference type="SMART" id="SM00220">
    <property type="entry name" value="S_TKc"/>
    <property type="match status" value="1"/>
</dbReference>
<dbReference type="PANTHER" id="PTHR24055">
    <property type="entry name" value="MITOGEN-ACTIVATED PROTEIN KINASE"/>
    <property type="match status" value="1"/>
</dbReference>
<dbReference type="InterPro" id="IPR000719">
    <property type="entry name" value="Prot_kinase_dom"/>
</dbReference>
<dbReference type="GO" id="GO:0004674">
    <property type="term" value="F:protein serine/threonine kinase activity"/>
    <property type="evidence" value="ECO:0007669"/>
    <property type="project" value="UniProtKB-KW"/>
</dbReference>
<dbReference type="PROSITE" id="PS50011">
    <property type="entry name" value="PROTEIN_KINASE_DOM"/>
    <property type="match status" value="1"/>
</dbReference>
<keyword evidence="12 21" id="KW-0547">Nucleotide-binding</keyword>
<feature type="binding site" evidence="21">
    <location>
        <position position="34"/>
    </location>
    <ligand>
        <name>ATP</name>
        <dbReference type="ChEBI" id="CHEBI:30616"/>
    </ligand>
</feature>
<sequence length="538" mass="58552">MNRYKITKQLGDGTYGSVLKAVNRQTGEITAIKKMKKKFYTWEECMQLREVKSLKKLNHPNIIKLKEVIRENDELYFVFEMMECNLYEVMKKRERHFPESKIRNFMYQIFQGLAFMHKHGFFHRDIKPENMLVKGETCKVADFGLAREIRSKPPYTDYVSTRWYRGPEVLLRSTNYNSPIDQWACGCIMAELYALRPLFPGSSEADMIYKICSVMGSPTMRTWQEGMRLAAQMNFRFPQFVPTALTAIIPNAGPEGIKLMEDLMKFDPYQRPTASQTLQYPYFQVNASLPPAIPITQQNTSGVAPSQHIVAPSGDILEVASAAIGLHHQQSSLSTTGGGGPGGAASVGGSSSVLRGGGATTLGGSSNYALNSSSKFLGQSSTTFAAQHSSATNPGQFSSLASQQVTSRYARNARYGPGMSAHGSSSHSRNNTGSIRSGHGVQRNGHGVQRASPHPTHAGLGVALGYNAPKPDSYATAANPQLQIGLRRFGGLSHGQRVMAGTSAAASNNHLAAGGAYSSTNNASSSSSSTGFGRHRLL</sequence>
<feature type="region of interest" description="Disordered" evidence="22">
    <location>
        <begin position="330"/>
        <end position="349"/>
    </location>
</feature>
<accession>A0AAD7UAB4</accession>
<dbReference type="PROSITE" id="PS00108">
    <property type="entry name" value="PROTEIN_KINASE_ST"/>
    <property type="match status" value="1"/>
</dbReference>
<keyword evidence="14 21" id="KW-0067">ATP-binding</keyword>
<evidence type="ECO:0000256" key="21">
    <source>
        <dbReference type="PROSITE-ProRule" id="PRU10141"/>
    </source>
</evidence>
<keyword evidence="11" id="KW-0479">Metal-binding</keyword>
<evidence type="ECO:0000256" key="10">
    <source>
        <dbReference type="ARBA" id="ARBA00022679"/>
    </source>
</evidence>
<evidence type="ECO:0000256" key="3">
    <source>
        <dbReference type="ARBA" id="ARBA00004138"/>
    </source>
</evidence>
<evidence type="ECO:0000256" key="19">
    <source>
        <dbReference type="ARBA" id="ARBA00047899"/>
    </source>
</evidence>
<dbReference type="GO" id="GO:0005929">
    <property type="term" value="C:cilium"/>
    <property type="evidence" value="ECO:0007669"/>
    <property type="project" value="UniProtKB-SubCell"/>
</dbReference>
<evidence type="ECO:0000256" key="18">
    <source>
        <dbReference type="ARBA" id="ARBA00023273"/>
    </source>
</evidence>
<evidence type="ECO:0000256" key="2">
    <source>
        <dbReference type="ARBA" id="ARBA00004123"/>
    </source>
</evidence>
<dbReference type="CDD" id="cd07830">
    <property type="entry name" value="STKc_MAK_like"/>
    <property type="match status" value="1"/>
</dbReference>
<dbReference type="GO" id="GO:0005856">
    <property type="term" value="C:cytoskeleton"/>
    <property type="evidence" value="ECO:0007669"/>
    <property type="project" value="UniProtKB-SubCell"/>
</dbReference>
<dbReference type="EC" id="2.7.11.1" evidence="6"/>
<organism evidence="24 25">
    <name type="scientific">Chrysophaeum taylorii</name>
    <dbReference type="NCBI Taxonomy" id="2483200"/>
    <lineage>
        <taxon>Eukaryota</taxon>
        <taxon>Sar</taxon>
        <taxon>Stramenopiles</taxon>
        <taxon>Ochrophyta</taxon>
        <taxon>Pelagophyceae</taxon>
        <taxon>Pelagomonadales</taxon>
        <taxon>Pelagomonadaceae</taxon>
        <taxon>Chrysophaeum</taxon>
    </lineage>
</organism>
<keyword evidence="8" id="KW-0723">Serine/threonine-protein kinase</keyword>
<keyword evidence="9" id="KW-0597">Phosphoprotein</keyword>
<feature type="compositionally biased region" description="Gly residues" evidence="22">
    <location>
        <begin position="336"/>
        <end position="346"/>
    </location>
</feature>
<evidence type="ECO:0000256" key="16">
    <source>
        <dbReference type="ARBA" id="ARBA00023212"/>
    </source>
</evidence>
<dbReference type="SUPFAM" id="SSF56112">
    <property type="entry name" value="Protein kinase-like (PK-like)"/>
    <property type="match status" value="1"/>
</dbReference>
<gene>
    <name evidence="24" type="ORF">CTAYLR_001824</name>
</gene>
<feature type="compositionally biased region" description="Low complexity" evidence="22">
    <location>
        <begin position="516"/>
        <end position="531"/>
    </location>
</feature>
<proteinExistence type="inferred from homology"/>
<evidence type="ECO:0000256" key="22">
    <source>
        <dbReference type="SAM" id="MobiDB-lite"/>
    </source>
</evidence>
<keyword evidence="17" id="KW-0539">Nucleus</keyword>
<evidence type="ECO:0000313" key="24">
    <source>
        <dbReference type="EMBL" id="KAJ8600049.1"/>
    </source>
</evidence>
<evidence type="ECO:0000256" key="9">
    <source>
        <dbReference type="ARBA" id="ARBA00022553"/>
    </source>
</evidence>
<evidence type="ECO:0000259" key="23">
    <source>
        <dbReference type="PROSITE" id="PS50011"/>
    </source>
</evidence>